<keyword evidence="1 4" id="KW-0812">Transmembrane</keyword>
<feature type="transmembrane region" description="Helical" evidence="4">
    <location>
        <begin position="47"/>
        <end position="67"/>
    </location>
</feature>
<protein>
    <submittedName>
        <fullName evidence="6">MFS transporter</fullName>
    </submittedName>
</protein>
<dbReference type="SUPFAM" id="SSF103473">
    <property type="entry name" value="MFS general substrate transporter"/>
    <property type="match status" value="1"/>
</dbReference>
<sequence length="399" mass="41524">MSLAPTKASTFQILLLGIGQILVWGGSFFILAVLADPVVQETGWSRQWVYGGLSLGVLVSGLLAPACGRLIARQGGRTLLSLSGLGVAAGLILMASAQHLPLFLLAWVVMGIGMAAGLYDALFATLGTCYGAQARSAISGITLVSGFCTAITWPVAALLVTHLGWRGACLAYAAVLLLTIWPLYRRALPAPVARGSVARSTQTAAPSTPVNQALYTVLTALFTLGAVLMTAISIQLITLLQGIGYSLASAVALSACLGPSQVASRIIDLLNRNGHPLWTALASVICTAAGLLLVTLGPGVVWVTVTGLVIFGAGNGLRAIIRGALPLVLWSPADYATVLGRMARPALLGQAATPLLCGYLLEHHGPRAVLGLLCLLALVNVALVAWLFRRLFGNRERPR</sequence>
<evidence type="ECO:0000256" key="3">
    <source>
        <dbReference type="ARBA" id="ARBA00023136"/>
    </source>
</evidence>
<evidence type="ECO:0000313" key="6">
    <source>
        <dbReference type="EMBL" id="ALZ84594.1"/>
    </source>
</evidence>
<dbReference type="RefSeq" id="WP_059314785.1">
    <property type="nucleotide sequence ID" value="NZ_CP013987.1"/>
</dbReference>
<dbReference type="PANTHER" id="PTHR11360:SF308">
    <property type="entry name" value="BLL3089 PROTEIN"/>
    <property type="match status" value="1"/>
</dbReference>
<evidence type="ECO:0000256" key="1">
    <source>
        <dbReference type="ARBA" id="ARBA00022692"/>
    </source>
</evidence>
<evidence type="ECO:0000259" key="5">
    <source>
        <dbReference type="PROSITE" id="PS50850"/>
    </source>
</evidence>
<dbReference type="AlphaFoldDB" id="A0A0U4WH13"/>
<feature type="transmembrane region" description="Helical" evidence="4">
    <location>
        <begin position="79"/>
        <end position="97"/>
    </location>
</feature>
<feature type="domain" description="Major facilitator superfamily (MFS) profile" evidence="5">
    <location>
        <begin position="12"/>
        <end position="397"/>
    </location>
</feature>
<name>A0A0U4WH13_9PSED</name>
<dbReference type="KEGG" id="por:APT59_10460"/>
<gene>
    <name evidence="6" type="ORF">APT59_10460</name>
</gene>
<dbReference type="Gene3D" id="1.20.1250.20">
    <property type="entry name" value="MFS general substrate transporter like domains"/>
    <property type="match status" value="1"/>
</dbReference>
<dbReference type="Proteomes" id="UP000064137">
    <property type="component" value="Chromosome"/>
</dbReference>
<reference evidence="6 7" key="1">
    <citation type="submission" date="2016-01" db="EMBL/GenBank/DDBJ databases">
        <title>Annotation of Pseudomonas oryzihabitans USDA-ARS-USMARC-56511.</title>
        <authorList>
            <person name="Harhay G.P."/>
            <person name="Harhay D.M."/>
            <person name="Smith T.P.L."/>
            <person name="Bono J.L."/>
            <person name="Heaton M.P."/>
            <person name="Clawson M.L."/>
            <person name="Chitko-Mckown C.G."/>
            <person name="Capik S.F."/>
            <person name="DeDonder K.D."/>
            <person name="Apley M.D."/>
            <person name="Lubbers B.V."/>
            <person name="White B.J."/>
            <person name="Larson R.L."/>
        </authorList>
    </citation>
    <scope>NUCLEOTIDE SEQUENCE [LARGE SCALE GENOMIC DNA]</scope>
    <source>
        <strain evidence="6 7">USDA-ARS-USMARC-56511</strain>
    </source>
</reference>
<feature type="transmembrane region" description="Helical" evidence="4">
    <location>
        <begin position="12"/>
        <end position="35"/>
    </location>
</feature>
<dbReference type="GO" id="GO:0022857">
    <property type="term" value="F:transmembrane transporter activity"/>
    <property type="evidence" value="ECO:0007669"/>
    <property type="project" value="InterPro"/>
</dbReference>
<evidence type="ECO:0000256" key="2">
    <source>
        <dbReference type="ARBA" id="ARBA00022989"/>
    </source>
</evidence>
<dbReference type="PANTHER" id="PTHR11360">
    <property type="entry name" value="MONOCARBOXYLATE TRANSPORTER"/>
    <property type="match status" value="1"/>
</dbReference>
<keyword evidence="3 4" id="KW-0472">Membrane</keyword>
<evidence type="ECO:0000313" key="7">
    <source>
        <dbReference type="Proteomes" id="UP000064137"/>
    </source>
</evidence>
<feature type="transmembrane region" description="Helical" evidence="4">
    <location>
        <begin position="300"/>
        <end position="321"/>
    </location>
</feature>
<feature type="transmembrane region" description="Helical" evidence="4">
    <location>
        <begin position="165"/>
        <end position="184"/>
    </location>
</feature>
<dbReference type="Pfam" id="PF07690">
    <property type="entry name" value="MFS_1"/>
    <property type="match status" value="1"/>
</dbReference>
<dbReference type="InterPro" id="IPR036259">
    <property type="entry name" value="MFS_trans_sf"/>
</dbReference>
<dbReference type="EMBL" id="CP013987">
    <property type="protein sequence ID" value="ALZ84594.1"/>
    <property type="molecule type" value="Genomic_DNA"/>
</dbReference>
<proteinExistence type="predicted"/>
<dbReference type="InterPro" id="IPR020846">
    <property type="entry name" value="MFS_dom"/>
</dbReference>
<dbReference type="OrthoDB" id="5966585at2"/>
<feature type="transmembrane region" description="Helical" evidence="4">
    <location>
        <begin position="275"/>
        <end position="294"/>
    </location>
</feature>
<dbReference type="InterPro" id="IPR050327">
    <property type="entry name" value="Proton-linked_MCT"/>
</dbReference>
<keyword evidence="2 4" id="KW-1133">Transmembrane helix</keyword>
<dbReference type="InterPro" id="IPR011701">
    <property type="entry name" value="MFS"/>
</dbReference>
<feature type="transmembrane region" description="Helical" evidence="4">
    <location>
        <begin position="367"/>
        <end position="388"/>
    </location>
</feature>
<dbReference type="PROSITE" id="PS50850">
    <property type="entry name" value="MFS"/>
    <property type="match status" value="1"/>
</dbReference>
<organism evidence="6 7">
    <name type="scientific">Pseudomonas oryzihabitans</name>
    <dbReference type="NCBI Taxonomy" id="47885"/>
    <lineage>
        <taxon>Bacteria</taxon>
        <taxon>Pseudomonadati</taxon>
        <taxon>Pseudomonadota</taxon>
        <taxon>Gammaproteobacteria</taxon>
        <taxon>Pseudomonadales</taxon>
        <taxon>Pseudomonadaceae</taxon>
        <taxon>Pseudomonas</taxon>
    </lineage>
</organism>
<feature type="transmembrane region" description="Helical" evidence="4">
    <location>
        <begin position="213"/>
        <end position="237"/>
    </location>
</feature>
<evidence type="ECO:0000256" key="4">
    <source>
        <dbReference type="SAM" id="Phobius"/>
    </source>
</evidence>
<feature type="transmembrane region" description="Helical" evidence="4">
    <location>
        <begin position="138"/>
        <end position="159"/>
    </location>
</feature>
<accession>A0A0U4WH13</accession>
<feature type="transmembrane region" description="Helical" evidence="4">
    <location>
        <begin position="103"/>
        <end position="126"/>
    </location>
</feature>